<organism evidence="1">
    <name type="scientific">marine metagenome</name>
    <dbReference type="NCBI Taxonomy" id="408172"/>
    <lineage>
        <taxon>unclassified sequences</taxon>
        <taxon>metagenomes</taxon>
        <taxon>ecological metagenomes</taxon>
    </lineage>
</organism>
<reference evidence="1" key="1">
    <citation type="submission" date="2018-05" db="EMBL/GenBank/DDBJ databases">
        <authorList>
            <person name="Lanie J.A."/>
            <person name="Ng W.-L."/>
            <person name="Kazmierczak K.M."/>
            <person name="Andrzejewski T.M."/>
            <person name="Davidsen T.M."/>
            <person name="Wayne K.J."/>
            <person name="Tettelin H."/>
            <person name="Glass J.I."/>
            <person name="Rusch D."/>
            <person name="Podicherti R."/>
            <person name="Tsui H.-C.T."/>
            <person name="Winkler M.E."/>
        </authorList>
    </citation>
    <scope>NUCLEOTIDE SEQUENCE</scope>
</reference>
<dbReference type="AlphaFoldDB" id="A0A381PCJ6"/>
<gene>
    <name evidence="1" type="ORF">METZ01_LOCUS17559</name>
</gene>
<name>A0A381PCJ6_9ZZZZ</name>
<protein>
    <submittedName>
        <fullName evidence="1">Uncharacterized protein</fullName>
    </submittedName>
</protein>
<evidence type="ECO:0000313" key="1">
    <source>
        <dbReference type="EMBL" id="SUZ64705.1"/>
    </source>
</evidence>
<sequence>MLIVSGDIFYQTDMSGLHDGRRSFHPWG</sequence>
<dbReference type="EMBL" id="UINC01000940">
    <property type="protein sequence ID" value="SUZ64705.1"/>
    <property type="molecule type" value="Genomic_DNA"/>
</dbReference>
<accession>A0A381PCJ6</accession>
<proteinExistence type="predicted"/>